<name>A0A8W8M188_MAGGI</name>
<dbReference type="GO" id="GO:0003723">
    <property type="term" value="F:RNA binding"/>
    <property type="evidence" value="ECO:0007669"/>
    <property type="project" value="InterPro"/>
</dbReference>
<dbReference type="SUPFAM" id="SSF53335">
    <property type="entry name" value="S-adenosyl-L-methionine-dependent methyltransferases"/>
    <property type="match status" value="1"/>
</dbReference>
<reference evidence="6" key="1">
    <citation type="submission" date="2022-08" db="UniProtKB">
        <authorList>
            <consortium name="EnsemblMetazoa"/>
        </authorList>
    </citation>
    <scope>IDENTIFICATION</scope>
    <source>
        <strain evidence="6">05x7-T-G4-1.051#20</strain>
    </source>
</reference>
<dbReference type="OMA" id="PIDAIQW"/>
<keyword evidence="3" id="KW-0819">tRNA processing</keyword>
<feature type="compositionally biased region" description="Basic and acidic residues" evidence="4">
    <location>
        <begin position="229"/>
        <end position="239"/>
    </location>
</feature>
<dbReference type="CDD" id="cd11715">
    <property type="entry name" value="THUMP_AdoMetMT"/>
    <property type="match status" value="2"/>
</dbReference>
<evidence type="ECO:0000256" key="3">
    <source>
        <dbReference type="ARBA" id="ARBA00022694"/>
    </source>
</evidence>
<dbReference type="OrthoDB" id="47730at2759"/>
<evidence type="ECO:0000256" key="2">
    <source>
        <dbReference type="ARBA" id="ARBA00022603"/>
    </source>
</evidence>
<evidence type="ECO:0000256" key="1">
    <source>
        <dbReference type="ARBA" id="ARBA00004496"/>
    </source>
</evidence>
<dbReference type="PANTHER" id="PTHR14911">
    <property type="entry name" value="THUMP DOMAIN-CONTAINING"/>
    <property type="match status" value="1"/>
</dbReference>
<dbReference type="Proteomes" id="UP000005408">
    <property type="component" value="Unassembled WGS sequence"/>
</dbReference>
<evidence type="ECO:0000259" key="5">
    <source>
        <dbReference type="SMART" id="SM00981"/>
    </source>
</evidence>
<dbReference type="InterPro" id="IPR029063">
    <property type="entry name" value="SAM-dependent_MTases_sf"/>
</dbReference>
<keyword evidence="2" id="KW-0489">Methyltransferase</keyword>
<dbReference type="Gene3D" id="3.30.2130.30">
    <property type="match status" value="1"/>
</dbReference>
<feature type="compositionally biased region" description="Basic and acidic residues" evidence="4">
    <location>
        <begin position="143"/>
        <end position="154"/>
    </location>
</feature>
<organism evidence="6 7">
    <name type="scientific">Magallana gigas</name>
    <name type="common">Pacific oyster</name>
    <name type="synonym">Crassostrea gigas</name>
    <dbReference type="NCBI Taxonomy" id="29159"/>
    <lineage>
        <taxon>Eukaryota</taxon>
        <taxon>Metazoa</taxon>
        <taxon>Spiralia</taxon>
        <taxon>Lophotrochozoa</taxon>
        <taxon>Mollusca</taxon>
        <taxon>Bivalvia</taxon>
        <taxon>Autobranchia</taxon>
        <taxon>Pteriomorphia</taxon>
        <taxon>Ostreida</taxon>
        <taxon>Ostreoidea</taxon>
        <taxon>Ostreidae</taxon>
        <taxon>Magallana</taxon>
    </lineage>
</organism>
<dbReference type="GO" id="GO:0030488">
    <property type="term" value="P:tRNA methylation"/>
    <property type="evidence" value="ECO:0007669"/>
    <property type="project" value="TreeGrafter"/>
</dbReference>
<keyword evidence="2" id="KW-0808">Transferase</keyword>
<evidence type="ECO:0000313" key="6">
    <source>
        <dbReference type="EnsemblMetazoa" id="G30534.1:cds"/>
    </source>
</evidence>
<protein>
    <recommendedName>
        <fullName evidence="5">THUMP domain-containing protein</fullName>
    </recommendedName>
</protein>
<evidence type="ECO:0000256" key="4">
    <source>
        <dbReference type="SAM" id="MobiDB-lite"/>
    </source>
</evidence>
<accession>A0A8W8M188</accession>
<dbReference type="Pfam" id="PF01170">
    <property type="entry name" value="UPF0020"/>
    <property type="match status" value="1"/>
</dbReference>
<comment type="subcellular location">
    <subcellularLocation>
        <location evidence="1">Cytoplasm</location>
    </subcellularLocation>
</comment>
<dbReference type="InterPro" id="IPR004114">
    <property type="entry name" value="THUMP_dom"/>
</dbReference>
<dbReference type="FunFam" id="3.40.50.150:FF:000073">
    <property type="entry name" value="THUMP domain containing 3"/>
    <property type="match status" value="1"/>
</dbReference>
<keyword evidence="7" id="KW-1185">Reference proteome</keyword>
<dbReference type="GO" id="GO:0005737">
    <property type="term" value="C:cytoplasm"/>
    <property type="evidence" value="ECO:0007669"/>
    <property type="project" value="UniProtKB-SubCell"/>
</dbReference>
<dbReference type="Gene3D" id="3.40.50.150">
    <property type="entry name" value="Vaccinia Virus protein VP39"/>
    <property type="match status" value="1"/>
</dbReference>
<dbReference type="GO" id="GO:0043527">
    <property type="term" value="C:tRNA methyltransferase complex"/>
    <property type="evidence" value="ECO:0007669"/>
    <property type="project" value="UniProtKB-ARBA"/>
</dbReference>
<dbReference type="EnsemblMetazoa" id="G30534.1">
    <property type="protein sequence ID" value="G30534.1:cds"/>
    <property type="gene ID" value="G30534"/>
</dbReference>
<feature type="domain" description="THUMP" evidence="5">
    <location>
        <begin position="222"/>
        <end position="316"/>
    </location>
</feature>
<dbReference type="SMART" id="SM00981">
    <property type="entry name" value="THUMP"/>
    <property type="match status" value="1"/>
</dbReference>
<sequence length="542" mass="60551">MSAPIENMQENEFCEIEATVASGFENVVKEDAEEKFNVPVDAKRGRIAFKVPMKDVKKVLDLGGIDNCFVVMSRFSNVNFPEDELDCMALLRKIVYNVNWKNGLDAWSKIFSFHHPIASSPETVPVDLGAPTLSSRFHQPKNPSEEKKPKLSKSERRKLRKQQAREKFAAQHVQKAKEGENVEKAEDLETVSTTETGKNDDENLNENTNNSQNVSEKAVSDSTCTVEKSAQKETLEKEQAPAPKKPKTTDQDPMKPAFRVTCNRNGQGHPFDSMGAASNFGGAVYNYFHWNVSMKQFDIEVILNIEGNEVSVCLALTRESLHRRYITAFGPTALRATHAYNMLRLCKLQPGEIICDPMCGGGSIPLQSAVSWDKCVSICGDIINNALKRTKENINYVAQTQPISLDVVRWDVTNLPLRTESMDVCITDLPFGIRVGSKMNNWKLYPGALMEMARVTRVEKGRACLLTQDKKCINKALSVTARYWKCRNMVGLNMGGLAACVYVLYRTVEKYNAEDAAQMLSTALEHAKQKEGGSPTKTDTNQ</sequence>
<dbReference type="SUPFAM" id="SSF143437">
    <property type="entry name" value="THUMP domain-like"/>
    <property type="match status" value="1"/>
</dbReference>
<proteinExistence type="predicted"/>
<dbReference type="PANTHER" id="PTHR14911:SF13">
    <property type="entry name" value="TRNA (GUANINE(6)-N2)-METHYLTRANSFERASE THUMP3"/>
    <property type="match status" value="1"/>
</dbReference>
<feature type="compositionally biased region" description="Basic and acidic residues" evidence="4">
    <location>
        <begin position="163"/>
        <end position="187"/>
    </location>
</feature>
<feature type="region of interest" description="Disordered" evidence="4">
    <location>
        <begin position="129"/>
        <end position="256"/>
    </location>
</feature>
<evidence type="ECO:0000313" key="7">
    <source>
        <dbReference type="Proteomes" id="UP000005408"/>
    </source>
</evidence>
<dbReference type="GO" id="GO:0016423">
    <property type="term" value="F:tRNA (guanine) methyltransferase activity"/>
    <property type="evidence" value="ECO:0007669"/>
    <property type="project" value="TreeGrafter"/>
</dbReference>
<dbReference type="AlphaFoldDB" id="A0A8W8M188"/>
<dbReference type="InterPro" id="IPR000241">
    <property type="entry name" value="RlmKL-like_Mtase"/>
</dbReference>